<feature type="compositionally biased region" description="Polar residues" evidence="1">
    <location>
        <begin position="62"/>
        <end position="79"/>
    </location>
</feature>
<feature type="non-terminal residue" evidence="2">
    <location>
        <position position="200"/>
    </location>
</feature>
<dbReference type="AlphaFoldDB" id="A0A1V6X5J2"/>
<proteinExistence type="predicted"/>
<dbReference type="OMA" id="HARYDNS"/>
<accession>A0A1V6X5J2</accession>
<evidence type="ECO:0000256" key="1">
    <source>
        <dbReference type="SAM" id="MobiDB-lite"/>
    </source>
</evidence>
<comment type="caution">
    <text evidence="2">The sequence shown here is derived from an EMBL/GenBank/DDBJ whole genome shotgun (WGS) entry which is preliminary data.</text>
</comment>
<protein>
    <submittedName>
        <fullName evidence="2">Uncharacterized protein</fullName>
    </submittedName>
</protein>
<dbReference type="EMBL" id="MOOB01000116">
    <property type="protein sequence ID" value="OQE70412.1"/>
    <property type="molecule type" value="Genomic_DNA"/>
</dbReference>
<evidence type="ECO:0000313" key="2">
    <source>
        <dbReference type="EMBL" id="OQE70412.1"/>
    </source>
</evidence>
<organism evidence="2 3">
    <name type="scientific">Penicillium nalgiovense</name>
    <dbReference type="NCBI Taxonomy" id="60175"/>
    <lineage>
        <taxon>Eukaryota</taxon>
        <taxon>Fungi</taxon>
        <taxon>Dikarya</taxon>
        <taxon>Ascomycota</taxon>
        <taxon>Pezizomycotina</taxon>
        <taxon>Eurotiomycetes</taxon>
        <taxon>Eurotiomycetidae</taxon>
        <taxon>Eurotiales</taxon>
        <taxon>Aspergillaceae</taxon>
        <taxon>Penicillium</taxon>
    </lineage>
</organism>
<feature type="region of interest" description="Disordered" evidence="1">
    <location>
        <begin position="62"/>
        <end position="85"/>
    </location>
</feature>
<dbReference type="Proteomes" id="UP000191691">
    <property type="component" value="Unassembled WGS sequence"/>
</dbReference>
<gene>
    <name evidence="2" type="ORF">PENNAL_c0116G04342</name>
</gene>
<name>A0A1V6X5J2_PENNA</name>
<evidence type="ECO:0000313" key="3">
    <source>
        <dbReference type="Proteomes" id="UP000191691"/>
    </source>
</evidence>
<sequence>MTGCRKFSKDEFLHCIAEIRRKTFRPHTIKLGFKLTGLWPINSKLITDELESYDPYHDNLPRLNTPSTGSQNTEFSTPKTAERIRRNSSRLSQYDPTIQRFKDGLEKLAKGAEAQAVLALQLQREFDRTQAIMGARHARYDNSRRHIQITGIISSTQVKEMKRKEYKLDEKADQEKTKRKWKKVLIEIRKHARAKRRRGD</sequence>
<reference evidence="3" key="1">
    <citation type="journal article" date="2017" name="Nat. Microbiol.">
        <title>Global analysis of biosynthetic gene clusters reveals vast potential of secondary metabolite production in Penicillium species.</title>
        <authorList>
            <person name="Nielsen J.C."/>
            <person name="Grijseels S."/>
            <person name="Prigent S."/>
            <person name="Ji B."/>
            <person name="Dainat J."/>
            <person name="Nielsen K.F."/>
            <person name="Frisvad J.C."/>
            <person name="Workman M."/>
            <person name="Nielsen J."/>
        </authorList>
    </citation>
    <scope>NUCLEOTIDE SEQUENCE [LARGE SCALE GENOMIC DNA]</scope>
    <source>
        <strain evidence="3">IBT 13039</strain>
    </source>
</reference>
<keyword evidence="3" id="KW-1185">Reference proteome</keyword>